<dbReference type="Proteomes" id="UP000247485">
    <property type="component" value="Unassembled WGS sequence"/>
</dbReference>
<evidence type="ECO:0000313" key="3">
    <source>
        <dbReference type="Proteomes" id="UP000247485"/>
    </source>
</evidence>
<evidence type="ECO:0000256" key="1">
    <source>
        <dbReference type="SAM" id="Phobius"/>
    </source>
</evidence>
<feature type="transmembrane region" description="Helical" evidence="1">
    <location>
        <begin position="81"/>
        <end position="98"/>
    </location>
</feature>
<keyword evidence="1" id="KW-1133">Transmembrane helix</keyword>
<organism evidence="2 3">
    <name type="scientific">Klebsiella oxytoca</name>
    <dbReference type="NCBI Taxonomy" id="571"/>
    <lineage>
        <taxon>Bacteria</taxon>
        <taxon>Pseudomonadati</taxon>
        <taxon>Pseudomonadota</taxon>
        <taxon>Gammaproteobacteria</taxon>
        <taxon>Enterobacterales</taxon>
        <taxon>Enterobacteriaceae</taxon>
        <taxon>Klebsiella/Raoultella group</taxon>
        <taxon>Klebsiella</taxon>
    </lineage>
</organism>
<gene>
    <name evidence="2" type="ORF">DET57_12226</name>
</gene>
<proteinExistence type="predicted"/>
<dbReference type="GO" id="GO:0003677">
    <property type="term" value="F:DNA binding"/>
    <property type="evidence" value="ECO:0007669"/>
    <property type="project" value="InterPro"/>
</dbReference>
<reference evidence="2 3" key="1">
    <citation type="submission" date="2018-05" db="EMBL/GenBank/DDBJ databases">
        <title>Freshwater and sediment microbial communities from various areas in North America, analyzing microbe dynamics in response to fracking.</title>
        <authorList>
            <person name="Lamendella R."/>
        </authorList>
    </citation>
    <scope>NUCLEOTIDE SEQUENCE [LARGE SCALE GENOMIC DNA]</scope>
    <source>
        <strain evidence="2 3">67</strain>
    </source>
</reference>
<evidence type="ECO:0000313" key="2">
    <source>
        <dbReference type="EMBL" id="PXW38568.1"/>
    </source>
</evidence>
<comment type="caution">
    <text evidence="2">The sequence shown here is derived from an EMBL/GenBank/DDBJ whole genome shotgun (WGS) entry which is preliminary data.</text>
</comment>
<sequence>MAKAHFTKEQIADFLQQSKSGVPNKVLCEKYEFSVSTLRRWQEQHAESIRAELKQLESTAAKVFLCFVITALILAIMFSKPIGACVMSVFLVYCVGYIRRFRQISAKHIREENIFLSRSGRGARNAFYQFSWAFIALFVFSVGYMIVRMA</sequence>
<dbReference type="GO" id="GO:0006313">
    <property type="term" value="P:DNA transposition"/>
    <property type="evidence" value="ECO:0007669"/>
    <property type="project" value="InterPro"/>
</dbReference>
<accession>A0A318FCX1</accession>
<keyword evidence="1" id="KW-0472">Membrane</keyword>
<dbReference type="InterPro" id="IPR052546">
    <property type="entry name" value="Transposase_8_domain"/>
</dbReference>
<dbReference type="InterPro" id="IPR002514">
    <property type="entry name" value="Transposase_8"/>
</dbReference>
<dbReference type="AlphaFoldDB" id="A0A318FCX1"/>
<dbReference type="RefSeq" id="WP_110276598.1">
    <property type="nucleotide sequence ID" value="NZ_QJJG01000022.1"/>
</dbReference>
<dbReference type="GO" id="GO:0004803">
    <property type="term" value="F:transposase activity"/>
    <property type="evidence" value="ECO:0007669"/>
    <property type="project" value="InterPro"/>
</dbReference>
<dbReference type="PANTHER" id="PTHR33609:SF1">
    <property type="entry name" value="TRANSPOSASE"/>
    <property type="match status" value="1"/>
</dbReference>
<dbReference type="EMBL" id="QJJG01000022">
    <property type="protein sequence ID" value="PXW38568.1"/>
    <property type="molecule type" value="Genomic_DNA"/>
</dbReference>
<protein>
    <submittedName>
        <fullName evidence="2">Transposase</fullName>
    </submittedName>
</protein>
<feature type="transmembrane region" description="Helical" evidence="1">
    <location>
        <begin position="126"/>
        <end position="147"/>
    </location>
</feature>
<feature type="transmembrane region" description="Helical" evidence="1">
    <location>
        <begin position="59"/>
        <end position="75"/>
    </location>
</feature>
<keyword evidence="1" id="KW-0812">Transmembrane</keyword>
<dbReference type="PANTHER" id="PTHR33609">
    <property type="entry name" value="LOW CALCIUM RESPONSE LOCUS PROTEIN S"/>
    <property type="match status" value="1"/>
</dbReference>
<dbReference type="Pfam" id="PF01527">
    <property type="entry name" value="HTH_Tnp_1"/>
    <property type="match status" value="1"/>
</dbReference>
<name>A0A318FCX1_KLEOX</name>